<protein>
    <submittedName>
        <fullName evidence="2">Uncharacterized protein</fullName>
    </submittedName>
</protein>
<feature type="compositionally biased region" description="Polar residues" evidence="1">
    <location>
        <begin position="1"/>
        <end position="10"/>
    </location>
</feature>
<feature type="compositionally biased region" description="Basic and acidic residues" evidence="1">
    <location>
        <begin position="15"/>
        <end position="44"/>
    </location>
</feature>
<evidence type="ECO:0000313" key="3">
    <source>
        <dbReference type="Proteomes" id="UP000794436"/>
    </source>
</evidence>
<accession>A0A8K1CQP8</accession>
<feature type="region of interest" description="Disordered" evidence="1">
    <location>
        <begin position="71"/>
        <end position="122"/>
    </location>
</feature>
<dbReference type="OrthoDB" id="115665at2759"/>
<keyword evidence="3" id="KW-1185">Reference proteome</keyword>
<name>A0A8K1CQP8_PYTOL</name>
<dbReference type="Proteomes" id="UP000794436">
    <property type="component" value="Unassembled WGS sequence"/>
</dbReference>
<gene>
    <name evidence="2" type="ORF">Poli38472_007452</name>
</gene>
<evidence type="ECO:0000313" key="2">
    <source>
        <dbReference type="EMBL" id="TMW67780.1"/>
    </source>
</evidence>
<comment type="caution">
    <text evidence="2">The sequence shown here is derived from an EMBL/GenBank/DDBJ whole genome shotgun (WGS) entry which is preliminary data.</text>
</comment>
<evidence type="ECO:0000256" key="1">
    <source>
        <dbReference type="SAM" id="MobiDB-lite"/>
    </source>
</evidence>
<dbReference type="AlphaFoldDB" id="A0A8K1CQP8"/>
<dbReference type="EMBL" id="SPLM01000003">
    <property type="protein sequence ID" value="TMW67780.1"/>
    <property type="molecule type" value="Genomic_DNA"/>
</dbReference>
<feature type="region of interest" description="Disordered" evidence="1">
    <location>
        <begin position="1"/>
        <end position="44"/>
    </location>
</feature>
<organism evidence="2 3">
    <name type="scientific">Pythium oligandrum</name>
    <name type="common">Mycoparasitic fungus</name>
    <dbReference type="NCBI Taxonomy" id="41045"/>
    <lineage>
        <taxon>Eukaryota</taxon>
        <taxon>Sar</taxon>
        <taxon>Stramenopiles</taxon>
        <taxon>Oomycota</taxon>
        <taxon>Peronosporomycetes</taxon>
        <taxon>Pythiales</taxon>
        <taxon>Pythiaceae</taxon>
        <taxon>Pythium</taxon>
    </lineage>
</organism>
<proteinExistence type="predicted"/>
<sequence>MTHIGTSTSEAEGIQEVRKSSESTATEKEEGQKLSEEVTEYERKRRENIQRNLEFMRSMGVSTAKVAVRIATCESQRKPPPALPKKRKKAAPTEPQRQSRRLKGETTNLMLPENWRDDSEYY</sequence>
<reference evidence="2" key="1">
    <citation type="submission" date="2019-03" db="EMBL/GenBank/DDBJ databases">
        <title>Long read genome sequence of the mycoparasitic Pythium oligandrum ATCC 38472 isolated from sugarbeet rhizosphere.</title>
        <authorList>
            <person name="Gaulin E."/>
        </authorList>
    </citation>
    <scope>NUCLEOTIDE SEQUENCE</scope>
    <source>
        <strain evidence="2">ATCC 38472_TT</strain>
    </source>
</reference>